<dbReference type="InterPro" id="IPR003004">
    <property type="entry name" value="GspF/PilC"/>
</dbReference>
<feature type="transmembrane region" description="Helical" evidence="11">
    <location>
        <begin position="158"/>
        <end position="185"/>
    </location>
</feature>
<keyword evidence="5" id="KW-1003">Cell membrane</keyword>
<keyword evidence="7 11" id="KW-1133">Transmembrane helix</keyword>
<evidence type="ECO:0000256" key="1">
    <source>
        <dbReference type="ARBA" id="ARBA00002684"/>
    </source>
</evidence>
<keyword evidence="14" id="KW-1185">Reference proteome</keyword>
<accession>A0A497XAG0</accession>
<comment type="caution">
    <text evidence="13">The sequence shown here is derived from an EMBL/GenBank/DDBJ whole genome shotgun (WGS) entry which is preliminary data.</text>
</comment>
<dbReference type="PANTHER" id="PTHR30012:SF0">
    <property type="entry name" value="TYPE II SECRETION SYSTEM PROTEIN F-RELATED"/>
    <property type="match status" value="1"/>
</dbReference>
<gene>
    <name evidence="13" type="ORF">DFR35_2149</name>
</gene>
<sequence length="395" mass="42371">MRYAVRALGNDGVVTVAVEAADAAAACAQVSAQALRPLSADANELLPLTLRLGRSAFSLQLFSQELLALLEAGLSLTESIEALHDKEQRVDARSVLERLARSLDEGRRFSDALEAQREHFPALYVGLMRAAERTSSLPESLARYIEYRGRLDAVRSRVVSALIYPTILAVVGFVVTLFLLGHVVPRFAGVYQGTGRDLPWLSQQLIAWGAFAASHGRALAIGAVVAALALVAGGRQWWRGGGPRALLARLPGVGSTMATFELARLYLSLGTLLEGGLPILAAMRLAEGLLCDATLLRYRSAAAAIGRGESVSQAFEAAALVTPVALRMLRVGERTGRLGEMMGRAARFHDGELARRIDFFARTFEPLLMAAIGLVVGTIVVLLYLPIFDLAGSLR</sequence>
<keyword evidence="8 11" id="KW-0472">Membrane</keyword>
<dbReference type="OrthoDB" id="9805682at2"/>
<dbReference type="InterPro" id="IPR018076">
    <property type="entry name" value="T2SS_GspF_dom"/>
</dbReference>
<evidence type="ECO:0000256" key="9">
    <source>
        <dbReference type="ARBA" id="ARBA00030750"/>
    </source>
</evidence>
<dbReference type="GO" id="GO:0005886">
    <property type="term" value="C:plasma membrane"/>
    <property type="evidence" value="ECO:0007669"/>
    <property type="project" value="UniProtKB-SubCell"/>
</dbReference>
<evidence type="ECO:0000256" key="11">
    <source>
        <dbReference type="SAM" id="Phobius"/>
    </source>
</evidence>
<dbReference type="PRINTS" id="PR00812">
    <property type="entry name" value="BCTERIALGSPF"/>
</dbReference>
<dbReference type="Gene3D" id="1.20.81.30">
    <property type="entry name" value="Type II secretion system (T2SS), domain F"/>
    <property type="match status" value="2"/>
</dbReference>
<dbReference type="PANTHER" id="PTHR30012">
    <property type="entry name" value="GENERAL SECRETION PATHWAY PROTEIN"/>
    <property type="match status" value="1"/>
</dbReference>
<dbReference type="AlphaFoldDB" id="A0A497XAG0"/>
<evidence type="ECO:0000256" key="6">
    <source>
        <dbReference type="ARBA" id="ARBA00022692"/>
    </source>
</evidence>
<evidence type="ECO:0000259" key="12">
    <source>
        <dbReference type="Pfam" id="PF00482"/>
    </source>
</evidence>
<comment type="function">
    <text evidence="1">Component of the type II secretion system inner membrane complex required for the energy-dependent secretion of extracellular factors such as proteases and toxins from the periplasm.</text>
</comment>
<evidence type="ECO:0000256" key="2">
    <source>
        <dbReference type="ARBA" id="ARBA00004651"/>
    </source>
</evidence>
<dbReference type="Proteomes" id="UP000268908">
    <property type="component" value="Unassembled WGS sequence"/>
</dbReference>
<evidence type="ECO:0000256" key="5">
    <source>
        <dbReference type="ARBA" id="ARBA00022475"/>
    </source>
</evidence>
<protein>
    <recommendedName>
        <fullName evidence="9">General secretion pathway protein F</fullName>
    </recommendedName>
</protein>
<evidence type="ECO:0000256" key="4">
    <source>
        <dbReference type="ARBA" id="ARBA00022448"/>
    </source>
</evidence>
<evidence type="ECO:0000313" key="14">
    <source>
        <dbReference type="Proteomes" id="UP000268908"/>
    </source>
</evidence>
<evidence type="ECO:0000256" key="8">
    <source>
        <dbReference type="ARBA" id="ARBA00023136"/>
    </source>
</evidence>
<dbReference type="PROSITE" id="PS00874">
    <property type="entry name" value="T2SP_F"/>
    <property type="match status" value="1"/>
</dbReference>
<evidence type="ECO:0000313" key="13">
    <source>
        <dbReference type="EMBL" id="RLJ63525.1"/>
    </source>
</evidence>
<feature type="domain" description="Type II secretion system protein GspF" evidence="12">
    <location>
        <begin position="268"/>
        <end position="386"/>
    </location>
</feature>
<comment type="similarity">
    <text evidence="3 10">Belongs to the GSP F family.</text>
</comment>
<dbReference type="EMBL" id="RCCI01000006">
    <property type="protein sequence ID" value="RLJ63525.1"/>
    <property type="molecule type" value="Genomic_DNA"/>
</dbReference>
<dbReference type="GO" id="GO:0015628">
    <property type="term" value="P:protein secretion by the type II secretion system"/>
    <property type="evidence" value="ECO:0007669"/>
    <property type="project" value="TreeGrafter"/>
</dbReference>
<feature type="domain" description="Type II secretion system protein GspF" evidence="12">
    <location>
        <begin position="62"/>
        <end position="185"/>
    </location>
</feature>
<dbReference type="InterPro" id="IPR001992">
    <property type="entry name" value="T2SS_GspF/T4SS_PilC_CS"/>
</dbReference>
<dbReference type="Pfam" id="PF00482">
    <property type="entry name" value="T2SSF"/>
    <property type="match status" value="2"/>
</dbReference>
<reference evidence="13 14" key="1">
    <citation type="submission" date="2018-10" db="EMBL/GenBank/DDBJ databases">
        <title>Genomic Encyclopedia of Type Strains, Phase IV (KMG-IV): sequencing the most valuable type-strain genomes for metagenomic binning, comparative biology and taxonomic classification.</title>
        <authorList>
            <person name="Goeker M."/>
        </authorList>
    </citation>
    <scope>NUCLEOTIDE SEQUENCE [LARGE SCALE GENOMIC DNA]</scope>
    <source>
        <strain evidence="13 14">DSM 26916</strain>
    </source>
</reference>
<organism evidence="13 14">
    <name type="scientific">Sulfurisoma sediminicola</name>
    <dbReference type="NCBI Taxonomy" id="1381557"/>
    <lineage>
        <taxon>Bacteria</taxon>
        <taxon>Pseudomonadati</taxon>
        <taxon>Pseudomonadota</taxon>
        <taxon>Betaproteobacteria</taxon>
        <taxon>Nitrosomonadales</taxon>
        <taxon>Sterolibacteriaceae</taxon>
        <taxon>Sulfurisoma</taxon>
    </lineage>
</organism>
<keyword evidence="6 10" id="KW-0812">Transmembrane</keyword>
<dbReference type="InterPro" id="IPR042094">
    <property type="entry name" value="T2SS_GspF_sf"/>
</dbReference>
<comment type="subcellular location">
    <subcellularLocation>
        <location evidence="10">Cell inner membrane</location>
        <topology evidence="10">Multi-pass membrane protein</topology>
    </subcellularLocation>
    <subcellularLocation>
        <location evidence="2">Cell membrane</location>
        <topology evidence="2">Multi-pass membrane protein</topology>
    </subcellularLocation>
</comment>
<name>A0A497XAG0_9PROT</name>
<proteinExistence type="inferred from homology"/>
<evidence type="ECO:0000256" key="3">
    <source>
        <dbReference type="ARBA" id="ARBA00005745"/>
    </source>
</evidence>
<feature type="transmembrane region" description="Helical" evidence="11">
    <location>
        <begin position="366"/>
        <end position="387"/>
    </location>
</feature>
<evidence type="ECO:0000256" key="10">
    <source>
        <dbReference type="RuleBase" id="RU003923"/>
    </source>
</evidence>
<keyword evidence="4 10" id="KW-0813">Transport</keyword>
<feature type="transmembrane region" description="Helical" evidence="11">
    <location>
        <begin position="205"/>
        <end position="231"/>
    </location>
</feature>
<evidence type="ECO:0000256" key="7">
    <source>
        <dbReference type="ARBA" id="ARBA00022989"/>
    </source>
</evidence>
<dbReference type="RefSeq" id="WP_121242343.1">
    <property type="nucleotide sequence ID" value="NZ_BHVV01000003.1"/>
</dbReference>